<dbReference type="Proteomes" id="UP001157439">
    <property type="component" value="Unassembled WGS sequence"/>
</dbReference>
<dbReference type="InterPro" id="IPR022193">
    <property type="entry name" value="DUF3718"/>
</dbReference>
<dbReference type="EMBL" id="BSPO01000014">
    <property type="protein sequence ID" value="GLS85010.1"/>
    <property type="molecule type" value="Genomic_DNA"/>
</dbReference>
<gene>
    <name evidence="2" type="ORF">GCM10007894_29870</name>
</gene>
<dbReference type="AlphaFoldDB" id="A0AA37WZR1"/>
<evidence type="ECO:0000313" key="3">
    <source>
        <dbReference type="Proteomes" id="UP001157439"/>
    </source>
</evidence>
<feature type="chain" id="PRO_5041224430" description="DUF3718 domain-containing protein" evidence="1">
    <location>
        <begin position="22"/>
        <end position="118"/>
    </location>
</feature>
<evidence type="ECO:0000313" key="2">
    <source>
        <dbReference type="EMBL" id="GLS85010.1"/>
    </source>
</evidence>
<evidence type="ECO:0000256" key="1">
    <source>
        <dbReference type="SAM" id="SignalP"/>
    </source>
</evidence>
<reference evidence="2 3" key="1">
    <citation type="journal article" date="2014" name="Int. J. Syst. Evol. Microbiol.">
        <title>Complete genome sequence of Corynebacterium casei LMG S-19264T (=DSM 44701T), isolated from a smear-ripened cheese.</title>
        <authorList>
            <consortium name="US DOE Joint Genome Institute (JGI-PGF)"/>
            <person name="Walter F."/>
            <person name="Albersmeier A."/>
            <person name="Kalinowski J."/>
            <person name="Ruckert C."/>
        </authorList>
    </citation>
    <scope>NUCLEOTIDE SEQUENCE [LARGE SCALE GENOMIC DNA]</scope>
    <source>
        <strain evidence="2 3">NBRC 112785</strain>
    </source>
</reference>
<protein>
    <recommendedName>
        <fullName evidence="4">DUF3718 domain-containing protein</fullName>
    </recommendedName>
</protein>
<organism evidence="2 3">
    <name type="scientific">Paraferrimonas haliotis</name>
    <dbReference type="NCBI Taxonomy" id="2013866"/>
    <lineage>
        <taxon>Bacteria</taxon>
        <taxon>Pseudomonadati</taxon>
        <taxon>Pseudomonadota</taxon>
        <taxon>Gammaproteobacteria</taxon>
        <taxon>Alteromonadales</taxon>
        <taxon>Ferrimonadaceae</taxon>
        <taxon>Paraferrimonas</taxon>
    </lineage>
</organism>
<keyword evidence="3" id="KW-1185">Reference proteome</keyword>
<keyword evidence="1" id="KW-0732">Signal</keyword>
<comment type="caution">
    <text evidence="2">The sequence shown here is derived from an EMBL/GenBank/DDBJ whole genome shotgun (WGS) entry which is preliminary data.</text>
</comment>
<dbReference type="Pfam" id="PF12514">
    <property type="entry name" value="DUF3718"/>
    <property type="match status" value="1"/>
</dbReference>
<sequence length="118" mass="12996">MNIRPLALVTTLVITAPNALAQDQTAPALSPYIETALIDVCKAAMSDNVLRMNRTIRGYRLKTKTVALKVMCNGEDISTFASNQGAYRTSERLEKSVGQVGIQDIAMTQKYQVNFELD</sequence>
<proteinExistence type="predicted"/>
<dbReference type="RefSeq" id="WP_095499453.1">
    <property type="nucleotide sequence ID" value="NZ_BSPO01000014.1"/>
</dbReference>
<evidence type="ECO:0008006" key="4">
    <source>
        <dbReference type="Google" id="ProtNLM"/>
    </source>
</evidence>
<name>A0AA37WZR1_9GAMM</name>
<feature type="signal peptide" evidence="1">
    <location>
        <begin position="1"/>
        <end position="21"/>
    </location>
</feature>
<accession>A0AA37WZR1</accession>